<organism evidence="1 2">
    <name type="scientific">Caballeronia sordidicola</name>
    <name type="common">Burkholderia sordidicola</name>
    <dbReference type="NCBI Taxonomy" id="196367"/>
    <lineage>
        <taxon>Bacteria</taxon>
        <taxon>Pseudomonadati</taxon>
        <taxon>Pseudomonadota</taxon>
        <taxon>Betaproteobacteria</taxon>
        <taxon>Burkholderiales</taxon>
        <taxon>Burkholderiaceae</taxon>
        <taxon>Caballeronia</taxon>
    </lineage>
</organism>
<accession>A0A158GE49</accession>
<gene>
    <name evidence="1" type="ORF">AWB64_02544</name>
</gene>
<evidence type="ECO:0000313" key="2">
    <source>
        <dbReference type="Proteomes" id="UP000054893"/>
    </source>
</evidence>
<name>A0A158GE49_CABSO</name>
<dbReference type="EMBL" id="FCOC02000006">
    <property type="protein sequence ID" value="SAL29660.1"/>
    <property type="molecule type" value="Genomic_DNA"/>
</dbReference>
<dbReference type="AlphaFoldDB" id="A0A158GE49"/>
<dbReference type="Proteomes" id="UP000054893">
    <property type="component" value="Unassembled WGS sequence"/>
</dbReference>
<protein>
    <submittedName>
        <fullName evidence="1">Uncharacterized protein</fullName>
    </submittedName>
</protein>
<proteinExistence type="predicted"/>
<reference evidence="1 2" key="1">
    <citation type="submission" date="2016-01" db="EMBL/GenBank/DDBJ databases">
        <authorList>
            <person name="Oliw E.H."/>
        </authorList>
    </citation>
    <scope>NUCLEOTIDE SEQUENCE [LARGE SCALE GENOMIC DNA]</scope>
    <source>
        <strain evidence="1">LMG 22029</strain>
    </source>
</reference>
<sequence>MSLVSMGYIAIAGGPVYLAGKRYQVSGLKRGLGLSIERQSQTPCSRYPDNWGCELWRAK</sequence>
<evidence type="ECO:0000313" key="1">
    <source>
        <dbReference type="EMBL" id="SAL29660.1"/>
    </source>
</evidence>